<gene>
    <name evidence="2" type="ORF">HD593_002069</name>
</gene>
<dbReference type="EMBL" id="JACHMI010000001">
    <property type="protein sequence ID" value="MBB6547274.1"/>
    <property type="molecule type" value="Genomic_DNA"/>
</dbReference>
<name>A0A7X0TXK4_9ACTN</name>
<reference evidence="2 3" key="1">
    <citation type="submission" date="2020-08" db="EMBL/GenBank/DDBJ databases">
        <title>Sequencing the genomes of 1000 actinobacteria strains.</title>
        <authorList>
            <person name="Klenk H.-P."/>
        </authorList>
    </citation>
    <scope>NUCLEOTIDE SEQUENCE [LARGE SCALE GENOMIC DNA]</scope>
    <source>
        <strain evidence="2 3">DSM 43768</strain>
    </source>
</reference>
<sequence>MISGRFAAVAPSAPSFDEACESIAREPGAIRSIFPAAARRWGGGPSLFEGWGVEDVTRVLLVAALPLTGDDLAAEVEALYRAGGADEKRAVLLALALLGDELGDRALALVLDALGTDEPHLVTAALGAYAARWLPPGADPRARPPCPPAGTAPGFDDDRRP</sequence>
<evidence type="ECO:0000256" key="1">
    <source>
        <dbReference type="SAM" id="MobiDB-lite"/>
    </source>
</evidence>
<proteinExistence type="predicted"/>
<dbReference type="AlphaFoldDB" id="A0A7X0TXK4"/>
<accession>A0A7X0TXK4</accession>
<feature type="region of interest" description="Disordered" evidence="1">
    <location>
        <begin position="137"/>
        <end position="161"/>
    </location>
</feature>
<evidence type="ECO:0008006" key="4">
    <source>
        <dbReference type="Google" id="ProtNLM"/>
    </source>
</evidence>
<comment type="caution">
    <text evidence="2">The sequence shown here is derived from an EMBL/GenBank/DDBJ whole genome shotgun (WGS) entry which is preliminary data.</text>
</comment>
<dbReference type="RefSeq" id="WP_185101943.1">
    <property type="nucleotide sequence ID" value="NZ_BAAAXY010000216.1"/>
</dbReference>
<organism evidence="2 3">
    <name type="scientific">Nonomuraea rubra</name>
    <dbReference type="NCBI Taxonomy" id="46180"/>
    <lineage>
        <taxon>Bacteria</taxon>
        <taxon>Bacillati</taxon>
        <taxon>Actinomycetota</taxon>
        <taxon>Actinomycetes</taxon>
        <taxon>Streptosporangiales</taxon>
        <taxon>Streptosporangiaceae</taxon>
        <taxon>Nonomuraea</taxon>
    </lineage>
</organism>
<evidence type="ECO:0000313" key="2">
    <source>
        <dbReference type="EMBL" id="MBB6547274.1"/>
    </source>
</evidence>
<evidence type="ECO:0000313" key="3">
    <source>
        <dbReference type="Proteomes" id="UP000565579"/>
    </source>
</evidence>
<dbReference type="Proteomes" id="UP000565579">
    <property type="component" value="Unassembled WGS sequence"/>
</dbReference>
<keyword evidence="3" id="KW-1185">Reference proteome</keyword>
<protein>
    <recommendedName>
        <fullName evidence="4">HEAT repeat domain-containing protein</fullName>
    </recommendedName>
</protein>